<dbReference type="PANTHER" id="PTHR23419">
    <property type="entry name" value="DIVALENT CATION TOLERANCE CUTA-RELATED"/>
    <property type="match status" value="1"/>
</dbReference>
<proteinExistence type="inferred from homology"/>
<dbReference type="GO" id="GO:0010038">
    <property type="term" value="P:response to metal ion"/>
    <property type="evidence" value="ECO:0007669"/>
    <property type="project" value="InterPro"/>
</dbReference>
<gene>
    <name evidence="2" type="ORF">EV148_11454</name>
</gene>
<evidence type="ECO:0000313" key="3">
    <source>
        <dbReference type="Proteomes" id="UP000294862"/>
    </source>
</evidence>
<dbReference type="AlphaFoldDB" id="A0A4R2HXD7"/>
<organism evidence="2 3">
    <name type="scientific">Dokdonella fugitiva</name>
    <dbReference type="NCBI Taxonomy" id="328517"/>
    <lineage>
        <taxon>Bacteria</taxon>
        <taxon>Pseudomonadati</taxon>
        <taxon>Pseudomonadota</taxon>
        <taxon>Gammaproteobacteria</taxon>
        <taxon>Lysobacterales</taxon>
        <taxon>Rhodanobacteraceae</taxon>
        <taxon>Dokdonella</taxon>
    </lineage>
</organism>
<dbReference type="SUPFAM" id="SSF54913">
    <property type="entry name" value="GlnB-like"/>
    <property type="match status" value="1"/>
</dbReference>
<name>A0A4R2HXD7_9GAMM</name>
<dbReference type="Proteomes" id="UP000294862">
    <property type="component" value="Unassembled WGS sequence"/>
</dbReference>
<accession>A0A4R2HXD7</accession>
<dbReference type="Gene3D" id="3.30.70.120">
    <property type="match status" value="1"/>
</dbReference>
<comment type="similarity">
    <text evidence="1">Belongs to the CutA family.</text>
</comment>
<comment type="caution">
    <text evidence="2">The sequence shown here is derived from an EMBL/GenBank/DDBJ whole genome shotgun (WGS) entry which is preliminary data.</text>
</comment>
<dbReference type="InterPro" id="IPR011322">
    <property type="entry name" value="N-reg_PII-like_a/b"/>
</dbReference>
<reference evidence="2 3" key="1">
    <citation type="journal article" date="2015" name="Stand. Genomic Sci.">
        <title>Genomic Encyclopedia of Bacterial and Archaeal Type Strains, Phase III: the genomes of soil and plant-associated and newly described type strains.</title>
        <authorList>
            <person name="Whitman W.B."/>
            <person name="Woyke T."/>
            <person name="Klenk H.P."/>
            <person name="Zhou Y."/>
            <person name="Lilburn T.G."/>
            <person name="Beck B.J."/>
            <person name="De Vos P."/>
            <person name="Vandamme P."/>
            <person name="Eisen J.A."/>
            <person name="Garrity G."/>
            <person name="Hugenholtz P."/>
            <person name="Kyrpides N.C."/>
        </authorList>
    </citation>
    <scope>NUCLEOTIDE SEQUENCE [LARGE SCALE GENOMIC DNA]</scope>
    <source>
        <strain evidence="2 3">A3</strain>
    </source>
</reference>
<dbReference type="PANTHER" id="PTHR23419:SF8">
    <property type="entry name" value="FI09726P"/>
    <property type="match status" value="1"/>
</dbReference>
<evidence type="ECO:0000256" key="1">
    <source>
        <dbReference type="ARBA" id="ARBA00010169"/>
    </source>
</evidence>
<dbReference type="RefSeq" id="WP_199222821.1">
    <property type="nucleotide sequence ID" value="NZ_SLWQ01000014.1"/>
</dbReference>
<dbReference type="EMBL" id="SLWQ01000014">
    <property type="protein sequence ID" value="TCO36132.1"/>
    <property type="molecule type" value="Genomic_DNA"/>
</dbReference>
<evidence type="ECO:0000313" key="2">
    <source>
        <dbReference type="EMBL" id="TCO36132.1"/>
    </source>
</evidence>
<protein>
    <submittedName>
        <fullName evidence="2">Periplasmic divalent cation tolerance protein</fullName>
    </submittedName>
</protein>
<sequence length="116" mass="12344">MAAVVIHCSCPDADTAARIARALVDERLAACVQALPGVTSTYRWQGGVHVDAEVLLLVKTVRARLDAVMARIAALHPYEVPELLALDVVAGAPDYLAWFEQACADLESAAGPTHPR</sequence>
<dbReference type="Pfam" id="PF03091">
    <property type="entry name" value="CutA1"/>
    <property type="match status" value="1"/>
</dbReference>
<keyword evidence="3" id="KW-1185">Reference proteome</keyword>
<dbReference type="InterPro" id="IPR004323">
    <property type="entry name" value="Ion_tolerance_CutA"/>
</dbReference>
<dbReference type="InterPro" id="IPR015867">
    <property type="entry name" value="N-reg_PII/ATP_PRibTrfase_C"/>
</dbReference>
<dbReference type="GO" id="GO:0005507">
    <property type="term" value="F:copper ion binding"/>
    <property type="evidence" value="ECO:0007669"/>
    <property type="project" value="TreeGrafter"/>
</dbReference>